<organism evidence="1 2">
    <name type="scientific">Bifidobacterium bifidum</name>
    <dbReference type="NCBI Taxonomy" id="1681"/>
    <lineage>
        <taxon>Bacteria</taxon>
        <taxon>Bacillati</taxon>
        <taxon>Actinomycetota</taxon>
        <taxon>Actinomycetes</taxon>
        <taxon>Bifidobacteriales</taxon>
        <taxon>Bifidobacteriaceae</taxon>
        <taxon>Bifidobacterium</taxon>
    </lineage>
</organism>
<evidence type="ECO:0000313" key="2">
    <source>
        <dbReference type="Proteomes" id="UP000070092"/>
    </source>
</evidence>
<dbReference type="EMBL" id="LRPO01000044">
    <property type="protein sequence ID" value="KWZ80525.1"/>
    <property type="molecule type" value="Genomic_DNA"/>
</dbReference>
<evidence type="ECO:0000313" key="1">
    <source>
        <dbReference type="EMBL" id="KWZ80525.1"/>
    </source>
</evidence>
<protein>
    <submittedName>
        <fullName evidence="1">Uncharacterized protein</fullName>
    </submittedName>
</protein>
<dbReference type="PATRIC" id="fig|1681.53.peg.1630"/>
<sequence length="47" mass="5388">MRSLLLSERRDLIALAAVLTTHRLYELGFSQSLDRLNRQTDSPVDCL</sequence>
<accession>A0A133KLZ5</accession>
<proteinExistence type="predicted"/>
<gene>
    <name evidence="1" type="ORF">HMPREF3196_01665</name>
</gene>
<dbReference type="Proteomes" id="UP000070092">
    <property type="component" value="Unassembled WGS sequence"/>
</dbReference>
<dbReference type="AlphaFoldDB" id="A0A133KLZ5"/>
<reference evidence="1 2" key="1">
    <citation type="submission" date="2016-01" db="EMBL/GenBank/DDBJ databases">
        <authorList>
            <person name="Oliw E.H."/>
        </authorList>
    </citation>
    <scope>NUCLEOTIDE SEQUENCE [LARGE SCALE GENOMIC DNA]</scope>
    <source>
        <strain evidence="1 2">MJR8628B</strain>
    </source>
</reference>
<name>A0A133KLZ5_BIFBI</name>
<comment type="caution">
    <text evidence="1">The sequence shown here is derived from an EMBL/GenBank/DDBJ whole genome shotgun (WGS) entry which is preliminary data.</text>
</comment>